<dbReference type="EMBL" id="FTOB01000010">
    <property type="protein sequence ID" value="SIT10253.1"/>
    <property type="molecule type" value="Genomic_DNA"/>
</dbReference>
<proteinExistence type="predicted"/>
<dbReference type="Proteomes" id="UP000185728">
    <property type="component" value="Unassembled WGS sequence"/>
</dbReference>
<dbReference type="SUPFAM" id="SSF56935">
    <property type="entry name" value="Porins"/>
    <property type="match status" value="1"/>
</dbReference>
<keyword evidence="2" id="KW-0675">Receptor</keyword>
<dbReference type="SUPFAM" id="SSF49464">
    <property type="entry name" value="Carboxypeptidase regulatory domain-like"/>
    <property type="match status" value="1"/>
</dbReference>
<dbReference type="Pfam" id="PF07715">
    <property type="entry name" value="Plug"/>
    <property type="match status" value="1"/>
</dbReference>
<dbReference type="InterPro" id="IPR008969">
    <property type="entry name" value="CarboxyPept-like_regulatory"/>
</dbReference>
<dbReference type="Gene3D" id="2.170.130.10">
    <property type="entry name" value="TonB-dependent receptor, plug domain"/>
    <property type="match status" value="1"/>
</dbReference>
<comment type="caution">
    <text evidence="2">The sequence shown here is derived from an EMBL/GenBank/DDBJ whole genome shotgun (WGS) entry which is preliminary data.</text>
</comment>
<evidence type="ECO:0000313" key="2">
    <source>
        <dbReference type="EMBL" id="SIT10253.1"/>
    </source>
</evidence>
<dbReference type="InterPro" id="IPR012910">
    <property type="entry name" value="Plug_dom"/>
</dbReference>
<keyword evidence="3" id="KW-1185">Reference proteome</keyword>
<accession>A0ABY1L1H5</accession>
<sequence length="840" mass="95235">MWVTPIPLPVLSIENDTFLKCLKLVLLLALLGATLSISAQTATLTGIVFNSANEPLEEVNISTGSNGTISDPNGYYSLQVTADKPITLTFSHIGHKNVVLRDLVLNTNETYEFSPVLRSDIIQIAGVTVSPTGKRNIEGVTTVSPDMAHNIPGANAGVENILKLLPGVSSSNELSTQYNVRGGNYDENLVYVNEIEVYRPFLVRAAQQEGMSFINSDMVQNIRFSSGGFQAKYGDKLSSVLDITYKKPSENGAQLDLGFLGASATAEAVSKDKKLSTINGIRYRNNSLFVNSQDINTNFNPTFADFQTFTTYQFSRKFHLDFLGNVSINDYQNEPRDRQTNFGTIAEPKSLQIYYQGEEHNRYNTVLGALKANYFVSDDVTMKLIASLYHTTEEEYSDVIAQYYLGSVNTDPFSDSFGTPTDIRGVGSQYKRARNELDALIFNLSHKGSFTRKNQLLEWGIKYTHEDIRDQLRESEFIDSAGYFVRPPRAEFIKDQPRTPFEAPLEAYSGINARNFVKTDRFSGYVQFSDQVDLASHALYYNLGLRAQHWMVSGVEISTSPQTVVSPRAQISLKPDWKRDMLFRLSGGLYHQPPFYRELRDRTGRVDPNVKAQESLHIVGGNEYSFDLWQRPFTLISEVYYKKMKHVNTYTLEDVRIRYAANTDAKAYAYGADLRLNGAFVPGTESWVSIGFLKTEENSNDRGYIARPSDQRLKFGVLFQDYIPEFPNFKMYLNLVYNTGVPGGSPNYSDPYLYNTRLRDYKRADLGISHIFVGGNRTYQKNHWLHRFKELSAGFEIFNLFNNQNSITNTWVRDVDSKQQFAVPNFMTSRVLNLKLRMRF</sequence>
<name>A0ABY1L1H5_9FLAO</name>
<gene>
    <name evidence="2" type="ORF">SAMN05421766_11032</name>
</gene>
<evidence type="ECO:0000259" key="1">
    <source>
        <dbReference type="Pfam" id="PF07715"/>
    </source>
</evidence>
<feature type="domain" description="TonB-dependent receptor plug" evidence="1">
    <location>
        <begin position="155"/>
        <end position="235"/>
    </location>
</feature>
<dbReference type="Pfam" id="PF13715">
    <property type="entry name" value="CarbopepD_reg_2"/>
    <property type="match status" value="1"/>
</dbReference>
<reference evidence="2 3" key="1">
    <citation type="submission" date="2017-01" db="EMBL/GenBank/DDBJ databases">
        <authorList>
            <person name="Varghese N."/>
            <person name="Submissions S."/>
        </authorList>
    </citation>
    <scope>NUCLEOTIDE SEQUENCE [LARGE SCALE GENOMIC DNA]</scope>
    <source>
        <strain evidence="2 3">DSM 2061</strain>
    </source>
</reference>
<dbReference type="InterPro" id="IPR037066">
    <property type="entry name" value="Plug_dom_sf"/>
</dbReference>
<evidence type="ECO:0000313" key="3">
    <source>
        <dbReference type="Proteomes" id="UP000185728"/>
    </source>
</evidence>
<organism evidence="2 3">
    <name type="scientific">Zobellia uliginosa</name>
    <dbReference type="NCBI Taxonomy" id="143224"/>
    <lineage>
        <taxon>Bacteria</taxon>
        <taxon>Pseudomonadati</taxon>
        <taxon>Bacteroidota</taxon>
        <taxon>Flavobacteriia</taxon>
        <taxon>Flavobacteriales</taxon>
        <taxon>Flavobacteriaceae</taxon>
        <taxon>Zobellia</taxon>
    </lineage>
</organism>
<protein>
    <submittedName>
        <fullName evidence="2">TonB-dependent Receptor Plug Domain</fullName>
    </submittedName>
</protein>